<keyword evidence="4" id="KW-0408">Iron</keyword>
<evidence type="ECO:0000256" key="5">
    <source>
        <dbReference type="ARBA" id="ARBA00023014"/>
    </source>
</evidence>
<keyword evidence="3" id="KW-0560">Oxidoreductase</keyword>
<dbReference type="InterPro" id="IPR017900">
    <property type="entry name" value="4Fe4S_Fe_S_CS"/>
</dbReference>
<evidence type="ECO:0000256" key="3">
    <source>
        <dbReference type="ARBA" id="ARBA00023002"/>
    </source>
</evidence>
<dbReference type="PROSITE" id="PS51379">
    <property type="entry name" value="4FE4S_FER_2"/>
    <property type="match status" value="1"/>
</dbReference>
<keyword evidence="2" id="KW-0479">Metal-binding</keyword>
<comment type="caution">
    <text evidence="7">The sequence shown here is derived from an EMBL/GenBank/DDBJ whole genome shotgun (WGS) entry which is preliminary data.</text>
</comment>
<dbReference type="Pfam" id="PF00037">
    <property type="entry name" value="Fer4"/>
    <property type="match status" value="1"/>
</dbReference>
<organism evidence="7 8">
    <name type="scientific">Spirochaeta isovalerica</name>
    <dbReference type="NCBI Taxonomy" id="150"/>
    <lineage>
        <taxon>Bacteria</taxon>
        <taxon>Pseudomonadati</taxon>
        <taxon>Spirochaetota</taxon>
        <taxon>Spirochaetia</taxon>
        <taxon>Spirochaetales</taxon>
        <taxon>Spirochaetaceae</taxon>
        <taxon>Spirochaeta</taxon>
    </lineage>
</organism>
<dbReference type="SUPFAM" id="SSF55469">
    <property type="entry name" value="FMN-dependent nitroreductase-like"/>
    <property type="match status" value="1"/>
</dbReference>
<dbReference type="GO" id="GO:0046872">
    <property type="term" value="F:metal ion binding"/>
    <property type="evidence" value="ECO:0007669"/>
    <property type="project" value="UniProtKB-KW"/>
</dbReference>
<name>A0A841R759_9SPIO</name>
<proteinExistence type="inferred from homology"/>
<dbReference type="Gene3D" id="3.40.109.10">
    <property type="entry name" value="NADH Oxidase"/>
    <property type="match status" value="1"/>
</dbReference>
<protein>
    <submittedName>
        <fullName evidence="7">Nitroreductase</fullName>
    </submittedName>
</protein>
<evidence type="ECO:0000313" key="7">
    <source>
        <dbReference type="EMBL" id="MBB6478598.1"/>
    </source>
</evidence>
<evidence type="ECO:0000256" key="2">
    <source>
        <dbReference type="ARBA" id="ARBA00022723"/>
    </source>
</evidence>
<dbReference type="AlphaFoldDB" id="A0A841R759"/>
<dbReference type="GO" id="GO:0051536">
    <property type="term" value="F:iron-sulfur cluster binding"/>
    <property type="evidence" value="ECO:0007669"/>
    <property type="project" value="UniProtKB-KW"/>
</dbReference>
<dbReference type="SUPFAM" id="SSF54862">
    <property type="entry name" value="4Fe-4S ferredoxins"/>
    <property type="match status" value="1"/>
</dbReference>
<dbReference type="PANTHER" id="PTHR43673:SF10">
    <property type="entry name" value="NADH DEHYDROGENASE_NAD(P)H NITROREDUCTASE XCC3605-RELATED"/>
    <property type="match status" value="1"/>
</dbReference>
<reference evidence="7 8" key="1">
    <citation type="submission" date="2020-08" db="EMBL/GenBank/DDBJ databases">
        <title>Genomic Encyclopedia of Type Strains, Phase IV (KMG-IV): sequencing the most valuable type-strain genomes for metagenomic binning, comparative biology and taxonomic classification.</title>
        <authorList>
            <person name="Goeker M."/>
        </authorList>
    </citation>
    <scope>NUCLEOTIDE SEQUENCE [LARGE SCALE GENOMIC DNA]</scope>
    <source>
        <strain evidence="7 8">DSM 2461</strain>
    </source>
</reference>
<sequence length="248" mass="28275">MELIEKKCILCGHCYAICPAGAITVPGYPSKESLNRNDVPNSLEKLLTMRRSIRHYKNQSVPRDLLDRIIDTVIHSPTGTNSRKTGITILDDRKKIVELSDIIMTHFRTLTKILLNPATYPILLLFLGKEKTRKIFAYKRLIPKYFSGKDILTHDAPVLMLFHSSKKASTPEQDALIWATSAMLLAESHGLGTCFNGFLVLGLRSCAKARKYIGLPRGRQIYETFTAGFPLYRYKRPVPREREYITYI</sequence>
<dbReference type="Pfam" id="PF00881">
    <property type="entry name" value="Nitroreductase"/>
    <property type="match status" value="1"/>
</dbReference>
<gene>
    <name evidence="7" type="ORF">HNR50_000231</name>
</gene>
<comment type="similarity">
    <text evidence="1">Belongs to the nitroreductase family.</text>
</comment>
<dbReference type="PROSITE" id="PS00198">
    <property type="entry name" value="4FE4S_FER_1"/>
    <property type="match status" value="1"/>
</dbReference>
<dbReference type="PANTHER" id="PTHR43673">
    <property type="entry name" value="NAD(P)H NITROREDUCTASE YDGI-RELATED"/>
    <property type="match status" value="1"/>
</dbReference>
<dbReference type="Proteomes" id="UP000587760">
    <property type="component" value="Unassembled WGS sequence"/>
</dbReference>
<dbReference type="EMBL" id="JACHGJ010000001">
    <property type="protein sequence ID" value="MBB6478598.1"/>
    <property type="molecule type" value="Genomic_DNA"/>
</dbReference>
<evidence type="ECO:0000313" key="8">
    <source>
        <dbReference type="Proteomes" id="UP000587760"/>
    </source>
</evidence>
<dbReference type="InterPro" id="IPR000415">
    <property type="entry name" value="Nitroreductase-like"/>
</dbReference>
<keyword evidence="5" id="KW-0411">Iron-sulfur</keyword>
<dbReference type="Gene3D" id="3.30.70.20">
    <property type="match status" value="1"/>
</dbReference>
<accession>A0A841R759</accession>
<dbReference type="RefSeq" id="WP_184744428.1">
    <property type="nucleotide sequence ID" value="NZ_JACHGJ010000001.1"/>
</dbReference>
<evidence type="ECO:0000256" key="4">
    <source>
        <dbReference type="ARBA" id="ARBA00023004"/>
    </source>
</evidence>
<keyword evidence="8" id="KW-1185">Reference proteome</keyword>
<evidence type="ECO:0000256" key="1">
    <source>
        <dbReference type="ARBA" id="ARBA00007118"/>
    </source>
</evidence>
<feature type="domain" description="4Fe-4S ferredoxin-type" evidence="6">
    <location>
        <begin position="1"/>
        <end position="28"/>
    </location>
</feature>
<dbReference type="InterPro" id="IPR017896">
    <property type="entry name" value="4Fe4S_Fe-S-bd"/>
</dbReference>
<evidence type="ECO:0000259" key="6">
    <source>
        <dbReference type="PROSITE" id="PS51379"/>
    </source>
</evidence>
<dbReference type="GO" id="GO:0016491">
    <property type="term" value="F:oxidoreductase activity"/>
    <property type="evidence" value="ECO:0007669"/>
    <property type="project" value="UniProtKB-KW"/>
</dbReference>
<dbReference type="InterPro" id="IPR029479">
    <property type="entry name" value="Nitroreductase"/>
</dbReference>